<accession>A0A542E4L1</accession>
<dbReference type="RefSeq" id="WP_141849507.1">
    <property type="nucleotide sequence ID" value="NZ_BAAAPR010000015.1"/>
</dbReference>
<protein>
    <submittedName>
        <fullName evidence="2">Universal stress protein family protein</fullName>
    </submittedName>
</protein>
<dbReference type="SUPFAM" id="SSF52402">
    <property type="entry name" value="Adenine nucleotide alpha hydrolases-like"/>
    <property type="match status" value="1"/>
</dbReference>
<dbReference type="Pfam" id="PF00582">
    <property type="entry name" value="Usp"/>
    <property type="match status" value="1"/>
</dbReference>
<dbReference type="InterPro" id="IPR006016">
    <property type="entry name" value="UspA"/>
</dbReference>
<comment type="caution">
    <text evidence="2">The sequence shown here is derived from an EMBL/GenBank/DDBJ whole genome shotgun (WGS) entry which is preliminary data.</text>
</comment>
<organism evidence="2 3">
    <name type="scientific">Lapillicoccus jejuensis</name>
    <dbReference type="NCBI Taxonomy" id="402171"/>
    <lineage>
        <taxon>Bacteria</taxon>
        <taxon>Bacillati</taxon>
        <taxon>Actinomycetota</taxon>
        <taxon>Actinomycetes</taxon>
        <taxon>Micrococcales</taxon>
        <taxon>Intrasporangiaceae</taxon>
        <taxon>Lapillicoccus</taxon>
    </lineage>
</organism>
<dbReference type="Proteomes" id="UP000317893">
    <property type="component" value="Unassembled WGS sequence"/>
</dbReference>
<evidence type="ECO:0000259" key="1">
    <source>
        <dbReference type="Pfam" id="PF00582"/>
    </source>
</evidence>
<feature type="domain" description="UspA" evidence="1">
    <location>
        <begin position="12"/>
        <end position="149"/>
    </location>
</feature>
<reference evidence="2 3" key="1">
    <citation type="submission" date="2019-06" db="EMBL/GenBank/DDBJ databases">
        <title>Sequencing the genomes of 1000 actinobacteria strains.</title>
        <authorList>
            <person name="Klenk H.-P."/>
        </authorList>
    </citation>
    <scope>NUCLEOTIDE SEQUENCE [LARGE SCALE GENOMIC DNA]</scope>
    <source>
        <strain evidence="2 3">DSM 18607</strain>
    </source>
</reference>
<dbReference type="OrthoDB" id="3828911at2"/>
<dbReference type="CDD" id="cd00293">
    <property type="entry name" value="USP-like"/>
    <property type="match status" value="1"/>
</dbReference>
<gene>
    <name evidence="2" type="ORF">FB458_3377</name>
</gene>
<name>A0A542E4L1_9MICO</name>
<dbReference type="InterPro" id="IPR014729">
    <property type="entry name" value="Rossmann-like_a/b/a_fold"/>
</dbReference>
<evidence type="ECO:0000313" key="3">
    <source>
        <dbReference type="Proteomes" id="UP000317893"/>
    </source>
</evidence>
<proteinExistence type="predicted"/>
<keyword evidence="3" id="KW-1185">Reference proteome</keyword>
<dbReference type="EMBL" id="VFMN01000001">
    <property type="protein sequence ID" value="TQJ10257.1"/>
    <property type="molecule type" value="Genomic_DNA"/>
</dbReference>
<evidence type="ECO:0000313" key="2">
    <source>
        <dbReference type="EMBL" id="TQJ10257.1"/>
    </source>
</evidence>
<sequence length="191" mass="19695">MADLRPVPPFLVVGVSRSGSTQALRWAADECRHRGARLVAVRAWRPASGPGTSGSHPSLTTYDATQDEADGRAALERDVAAALGDDAAAAVPGGLECRLVHGGRRKVLVKAARGAELLVLDAPRRTDLSVGPMFAHRLVYTAPCPVVVMPPDVAGTAPTPLARAGRHLAENVARAAATAGRPGVRPPVTGG</sequence>
<dbReference type="Gene3D" id="3.40.50.620">
    <property type="entry name" value="HUPs"/>
    <property type="match status" value="1"/>
</dbReference>
<dbReference type="AlphaFoldDB" id="A0A542E4L1"/>